<dbReference type="GO" id="GO:0005737">
    <property type="term" value="C:cytoplasm"/>
    <property type="evidence" value="ECO:0007669"/>
    <property type="project" value="UniProtKB-SubCell"/>
</dbReference>
<name>A0A1E3XCS2_9BACT</name>
<dbReference type="EC" id="2.1.1.193" evidence="10"/>
<evidence type="ECO:0000256" key="7">
    <source>
        <dbReference type="ARBA" id="ARBA00022691"/>
    </source>
</evidence>
<sequence>MNRFYVPFQAGLKNVWMDSSESHHMVHVKRLRIGDKIILFNGMGDECHAEIIEMKENKVKVKINQNKAIDKKNDNVKIDIAFAIPKGKRSHFLVQKCTELGVHKLIPIHFERSVVKLKTERSEKIEKWRRIAIETSKQCGRNIITEISNGTDFCNFIKNAKSYDLSLFACNQSVPNNLKNTLQEHLKVNNIISFIGPEGGFTSNEIEMAKEARCKFVSLGQQILRVETAAIAISAILSYHYS</sequence>
<evidence type="ECO:0000259" key="11">
    <source>
        <dbReference type="Pfam" id="PF04452"/>
    </source>
</evidence>
<reference evidence="13 14" key="1">
    <citation type="submission" date="2016-07" db="EMBL/GenBank/DDBJ databases">
        <title>Draft genome of Scalindua rubra, obtained from a brine-seawater interface in the Red Sea, sheds light on salt adaptation in anammox bacteria.</title>
        <authorList>
            <person name="Speth D.R."/>
            <person name="Lagkouvardos I."/>
            <person name="Wang Y."/>
            <person name="Qian P.-Y."/>
            <person name="Dutilh B.E."/>
            <person name="Jetten M.S."/>
        </authorList>
    </citation>
    <scope>NUCLEOTIDE SEQUENCE [LARGE SCALE GENOMIC DNA]</scope>
    <source>
        <strain evidence="13">BSI-1</strain>
    </source>
</reference>
<keyword evidence="4 10" id="KW-0698">rRNA processing</keyword>
<evidence type="ECO:0000256" key="5">
    <source>
        <dbReference type="ARBA" id="ARBA00022603"/>
    </source>
</evidence>
<evidence type="ECO:0000256" key="9">
    <source>
        <dbReference type="ARBA" id="ARBA00047944"/>
    </source>
</evidence>
<dbReference type="SUPFAM" id="SSF75217">
    <property type="entry name" value="alpha/beta knot"/>
    <property type="match status" value="1"/>
</dbReference>
<dbReference type="Proteomes" id="UP000094056">
    <property type="component" value="Unassembled WGS sequence"/>
</dbReference>
<evidence type="ECO:0000256" key="3">
    <source>
        <dbReference type="ARBA" id="ARBA00022490"/>
    </source>
</evidence>
<evidence type="ECO:0000256" key="2">
    <source>
        <dbReference type="ARBA" id="ARBA00005528"/>
    </source>
</evidence>
<keyword evidence="3 10" id="KW-0963">Cytoplasm</keyword>
<evidence type="ECO:0000259" key="12">
    <source>
        <dbReference type="Pfam" id="PF20260"/>
    </source>
</evidence>
<dbReference type="InterPro" id="IPR015947">
    <property type="entry name" value="PUA-like_sf"/>
</dbReference>
<protein>
    <recommendedName>
        <fullName evidence="10">Ribosomal RNA small subunit methyltransferase E</fullName>
        <ecNumber evidence="10">2.1.1.193</ecNumber>
    </recommendedName>
</protein>
<proteinExistence type="inferred from homology"/>
<dbReference type="AlphaFoldDB" id="A0A1E3XCS2"/>
<dbReference type="PANTHER" id="PTHR30027:SF3">
    <property type="entry name" value="16S RRNA (URACIL(1498)-N(3))-METHYLTRANSFERASE"/>
    <property type="match status" value="1"/>
</dbReference>
<keyword evidence="6 10" id="KW-0808">Transferase</keyword>
<comment type="similarity">
    <text evidence="2 10">Belongs to the RNA methyltransferase RsmE family.</text>
</comment>
<dbReference type="PIRSF" id="PIRSF015601">
    <property type="entry name" value="MTase_slr0722"/>
    <property type="match status" value="1"/>
</dbReference>
<evidence type="ECO:0000256" key="1">
    <source>
        <dbReference type="ARBA" id="ARBA00004496"/>
    </source>
</evidence>
<gene>
    <name evidence="13" type="ORF">SCARUB_01497</name>
</gene>
<dbReference type="Pfam" id="PF20260">
    <property type="entry name" value="PUA_4"/>
    <property type="match status" value="1"/>
</dbReference>
<dbReference type="PANTHER" id="PTHR30027">
    <property type="entry name" value="RIBOSOMAL RNA SMALL SUBUNIT METHYLTRANSFERASE E"/>
    <property type="match status" value="1"/>
</dbReference>
<dbReference type="EMBL" id="MAYW01000030">
    <property type="protein sequence ID" value="ODS33388.1"/>
    <property type="molecule type" value="Genomic_DNA"/>
</dbReference>
<evidence type="ECO:0000256" key="6">
    <source>
        <dbReference type="ARBA" id="ARBA00022679"/>
    </source>
</evidence>
<feature type="domain" description="Ribosomal RNA small subunit methyltransferase E methyltransferase" evidence="11">
    <location>
        <begin position="74"/>
        <end position="237"/>
    </location>
</feature>
<evidence type="ECO:0000313" key="14">
    <source>
        <dbReference type="Proteomes" id="UP000094056"/>
    </source>
</evidence>
<dbReference type="InterPro" id="IPR046887">
    <property type="entry name" value="RsmE_PUA-like"/>
</dbReference>
<dbReference type="InterPro" id="IPR046886">
    <property type="entry name" value="RsmE_MTase_dom"/>
</dbReference>
<evidence type="ECO:0000313" key="13">
    <source>
        <dbReference type="EMBL" id="ODS33388.1"/>
    </source>
</evidence>
<dbReference type="NCBIfam" id="TIGR00046">
    <property type="entry name" value="RsmE family RNA methyltransferase"/>
    <property type="match status" value="1"/>
</dbReference>
<evidence type="ECO:0000256" key="8">
    <source>
        <dbReference type="ARBA" id="ARBA00025699"/>
    </source>
</evidence>
<dbReference type="InterPro" id="IPR029028">
    <property type="entry name" value="Alpha/beta_knot_MTases"/>
</dbReference>
<comment type="caution">
    <text evidence="13">The sequence shown here is derived from an EMBL/GenBank/DDBJ whole genome shotgun (WGS) entry which is preliminary data.</text>
</comment>
<comment type="function">
    <text evidence="8 10">Specifically methylates the N3 position of the uracil ring of uridine 1498 (m3U1498) in 16S rRNA. Acts on the fully assembled 30S ribosomal subunit.</text>
</comment>
<dbReference type="InterPro" id="IPR029026">
    <property type="entry name" value="tRNA_m1G_MTases_N"/>
</dbReference>
<keyword evidence="7 10" id="KW-0949">S-adenosyl-L-methionine</keyword>
<dbReference type="GO" id="GO:0070042">
    <property type="term" value="F:rRNA (uridine-N3-)-methyltransferase activity"/>
    <property type="evidence" value="ECO:0007669"/>
    <property type="project" value="TreeGrafter"/>
</dbReference>
<dbReference type="CDD" id="cd18084">
    <property type="entry name" value="RsmE-like"/>
    <property type="match status" value="1"/>
</dbReference>
<dbReference type="Pfam" id="PF04452">
    <property type="entry name" value="Methyltrans_RNA"/>
    <property type="match status" value="1"/>
</dbReference>
<keyword evidence="5 10" id="KW-0489">Methyltransferase</keyword>
<comment type="subcellular location">
    <subcellularLocation>
        <location evidence="1 10">Cytoplasm</location>
    </subcellularLocation>
</comment>
<dbReference type="SUPFAM" id="SSF88697">
    <property type="entry name" value="PUA domain-like"/>
    <property type="match status" value="1"/>
</dbReference>
<evidence type="ECO:0000256" key="10">
    <source>
        <dbReference type="PIRNR" id="PIRNR015601"/>
    </source>
</evidence>
<dbReference type="GO" id="GO:0070475">
    <property type="term" value="P:rRNA base methylation"/>
    <property type="evidence" value="ECO:0007669"/>
    <property type="project" value="TreeGrafter"/>
</dbReference>
<accession>A0A1E3XCS2</accession>
<evidence type="ECO:0000256" key="4">
    <source>
        <dbReference type="ARBA" id="ARBA00022552"/>
    </source>
</evidence>
<dbReference type="InterPro" id="IPR006700">
    <property type="entry name" value="RsmE"/>
</dbReference>
<comment type="catalytic activity">
    <reaction evidence="9 10">
        <text>uridine(1498) in 16S rRNA + S-adenosyl-L-methionine = N(3)-methyluridine(1498) in 16S rRNA + S-adenosyl-L-homocysteine + H(+)</text>
        <dbReference type="Rhea" id="RHEA:42920"/>
        <dbReference type="Rhea" id="RHEA-COMP:10283"/>
        <dbReference type="Rhea" id="RHEA-COMP:10284"/>
        <dbReference type="ChEBI" id="CHEBI:15378"/>
        <dbReference type="ChEBI" id="CHEBI:57856"/>
        <dbReference type="ChEBI" id="CHEBI:59789"/>
        <dbReference type="ChEBI" id="CHEBI:65315"/>
        <dbReference type="ChEBI" id="CHEBI:74502"/>
        <dbReference type="EC" id="2.1.1.193"/>
    </reaction>
</comment>
<feature type="domain" description="Ribosomal RNA small subunit methyltransferase E PUA-like" evidence="12">
    <location>
        <begin position="20"/>
        <end position="63"/>
    </location>
</feature>
<organism evidence="13 14">
    <name type="scientific">Candidatus Scalindua rubra</name>
    <dbReference type="NCBI Taxonomy" id="1872076"/>
    <lineage>
        <taxon>Bacteria</taxon>
        <taxon>Pseudomonadati</taxon>
        <taxon>Planctomycetota</taxon>
        <taxon>Candidatus Brocadiia</taxon>
        <taxon>Candidatus Brocadiales</taxon>
        <taxon>Candidatus Scalinduaceae</taxon>
        <taxon>Candidatus Scalindua</taxon>
    </lineage>
</organism>
<dbReference type="Gene3D" id="3.40.1280.10">
    <property type="match status" value="1"/>
</dbReference>